<organism evidence="2 3">
    <name type="scientific">Halonotius aquaticus</name>
    <dbReference type="NCBI Taxonomy" id="2216978"/>
    <lineage>
        <taxon>Archaea</taxon>
        <taxon>Methanobacteriati</taxon>
        <taxon>Methanobacteriota</taxon>
        <taxon>Stenosarchaea group</taxon>
        <taxon>Halobacteria</taxon>
        <taxon>Halobacteriales</taxon>
        <taxon>Haloferacaceae</taxon>
        <taxon>Halonotius</taxon>
    </lineage>
</organism>
<dbReference type="InterPro" id="IPR032710">
    <property type="entry name" value="NTF2-like_dom_sf"/>
</dbReference>
<dbReference type="InterPro" id="IPR037401">
    <property type="entry name" value="SnoaL-like"/>
</dbReference>
<dbReference type="Gene3D" id="3.10.450.50">
    <property type="match status" value="1"/>
</dbReference>
<protein>
    <recommendedName>
        <fullName evidence="1">SnoaL-like domain-containing protein</fullName>
    </recommendedName>
</protein>
<dbReference type="EMBL" id="QKNY01000006">
    <property type="protein sequence ID" value="RJX43990.1"/>
    <property type="molecule type" value="Genomic_DNA"/>
</dbReference>
<feature type="domain" description="SnoaL-like" evidence="1">
    <location>
        <begin position="7"/>
        <end position="125"/>
    </location>
</feature>
<evidence type="ECO:0000313" key="2">
    <source>
        <dbReference type="EMBL" id="RJX43990.1"/>
    </source>
</evidence>
<dbReference type="AlphaFoldDB" id="A0A3A6PQF9"/>
<evidence type="ECO:0000259" key="1">
    <source>
        <dbReference type="Pfam" id="PF13474"/>
    </source>
</evidence>
<proteinExistence type="predicted"/>
<keyword evidence="3" id="KW-1185">Reference proteome</keyword>
<dbReference type="SUPFAM" id="SSF54427">
    <property type="entry name" value="NTF2-like"/>
    <property type="match status" value="1"/>
</dbReference>
<reference evidence="2" key="1">
    <citation type="submission" date="2018-06" db="EMBL/GenBank/DDBJ databases">
        <title>Halonotius sp. F13-13 a new haloarchaeeon isolated from a solar saltern from Isla Cristina, Huelva, Spain.</title>
        <authorList>
            <person name="Duran-Viseras A."/>
            <person name="Sanchez-Porro C."/>
            <person name="Ventosa A."/>
        </authorList>
    </citation>
    <scope>NUCLEOTIDE SEQUENCE [LARGE SCALE GENOMIC DNA]</scope>
    <source>
        <strain evidence="2">F13-13</strain>
    </source>
</reference>
<dbReference type="Proteomes" id="UP000276588">
    <property type="component" value="Unassembled WGS sequence"/>
</dbReference>
<dbReference type="Pfam" id="PF13474">
    <property type="entry name" value="SnoaL_3"/>
    <property type="match status" value="1"/>
</dbReference>
<gene>
    <name evidence="2" type="ORF">DM826_04750</name>
</gene>
<sequence>MDEDAAETIAAYYEALEASEPLSPFFAESLSTVKVGLSEQLVGYPDVADALAEQTATTADWRVEDADPSITERDSFAWFHDRLTLAWTDTTLDTDYEFDTRWTGTLEANPDGTWQFVSLHVSSPCEELEDAEDDLFSWDD</sequence>
<dbReference type="OrthoDB" id="224281at2157"/>
<accession>A0A3A6PQF9</accession>
<comment type="caution">
    <text evidence="2">The sequence shown here is derived from an EMBL/GenBank/DDBJ whole genome shotgun (WGS) entry which is preliminary data.</text>
</comment>
<evidence type="ECO:0000313" key="3">
    <source>
        <dbReference type="Proteomes" id="UP000276588"/>
    </source>
</evidence>
<name>A0A3A6PQF9_9EURY</name>
<dbReference type="RefSeq" id="WP_120102014.1">
    <property type="nucleotide sequence ID" value="NZ_QKNY01000006.1"/>
</dbReference>